<dbReference type="Proteomes" id="UP001341840">
    <property type="component" value="Unassembled WGS sequence"/>
</dbReference>
<dbReference type="PANTHER" id="PTHR10992">
    <property type="entry name" value="METHYLESTERASE FAMILY MEMBER"/>
    <property type="match status" value="1"/>
</dbReference>
<evidence type="ECO:0000313" key="2">
    <source>
        <dbReference type="EMBL" id="MED6120605.1"/>
    </source>
</evidence>
<proteinExistence type="predicted"/>
<gene>
    <name evidence="2" type="ORF">PIB30_022263</name>
</gene>
<dbReference type="Pfam" id="PF12697">
    <property type="entry name" value="Abhydrolase_6"/>
    <property type="match status" value="1"/>
</dbReference>
<protein>
    <recommendedName>
        <fullName evidence="1">AB hydrolase-1 domain-containing protein</fullName>
    </recommendedName>
</protein>
<name>A0ABU6R9D8_9FABA</name>
<evidence type="ECO:0000313" key="3">
    <source>
        <dbReference type="Proteomes" id="UP001341840"/>
    </source>
</evidence>
<dbReference type="SUPFAM" id="SSF53474">
    <property type="entry name" value="alpha/beta-Hydrolases"/>
    <property type="match status" value="1"/>
</dbReference>
<dbReference type="PANTHER" id="PTHR10992:SF1066">
    <property type="entry name" value="METHYL JASMONATE ESTERASE 1"/>
    <property type="match status" value="1"/>
</dbReference>
<comment type="caution">
    <text evidence="2">The sequence shown here is derived from an EMBL/GenBank/DDBJ whole genome shotgun (WGS) entry which is preliminary data.</text>
</comment>
<dbReference type="InterPro" id="IPR045889">
    <property type="entry name" value="MES/HNL"/>
</dbReference>
<accession>A0ABU6R9D8</accession>
<evidence type="ECO:0000259" key="1">
    <source>
        <dbReference type="Pfam" id="PF12697"/>
    </source>
</evidence>
<keyword evidence="3" id="KW-1185">Reference proteome</keyword>
<reference evidence="2 3" key="1">
    <citation type="journal article" date="2023" name="Plants (Basel)">
        <title>Bridging the Gap: Combining Genomics and Transcriptomics Approaches to Understand Stylosanthes scabra, an Orphan Legume from the Brazilian Caatinga.</title>
        <authorList>
            <person name="Ferreira-Neto J.R.C."/>
            <person name="da Silva M.D."/>
            <person name="Binneck E."/>
            <person name="de Melo N.F."/>
            <person name="da Silva R.H."/>
            <person name="de Melo A.L.T.M."/>
            <person name="Pandolfi V."/>
            <person name="Bustamante F.O."/>
            <person name="Brasileiro-Vidal A.C."/>
            <person name="Benko-Iseppon A.M."/>
        </authorList>
    </citation>
    <scope>NUCLEOTIDE SEQUENCE [LARGE SCALE GENOMIC DNA]</scope>
    <source>
        <tissue evidence="2">Leaves</tissue>
    </source>
</reference>
<dbReference type="Gene3D" id="3.40.50.1820">
    <property type="entry name" value="alpha/beta hydrolase"/>
    <property type="match status" value="1"/>
</dbReference>
<feature type="domain" description="AB hydrolase-1" evidence="1">
    <location>
        <begin position="15"/>
        <end position="261"/>
    </location>
</feature>
<dbReference type="InterPro" id="IPR000073">
    <property type="entry name" value="AB_hydrolase_1"/>
</dbReference>
<dbReference type="InterPro" id="IPR029058">
    <property type="entry name" value="AB_hydrolase_fold"/>
</dbReference>
<sequence>MEKESNNNNKKKRHFVLVHGACHGAWCWYKVAALLKSGGHKVTAPDMAASGIHPKKVEDVASISEYVEPLMELLESVPSEEEERVILVGHSLGGTCISMAMEMFPNKIAAAVFLTAFMPSPRISFPTLVQVYNQVLDSSLDSKIMFDEEAHNTIDPNGSIIFGPQFLATKLYQLSPPEDITLAMSLLRPTPLYGDQQMLLEQTRVTKEKFGSVAKIYIVCEQDQVFKKDFYLSVIEGNPETEVKYIVDADHMPMLSKPQELFSYLHHHIANTFY</sequence>
<dbReference type="EMBL" id="JASCZI010030283">
    <property type="protein sequence ID" value="MED6120605.1"/>
    <property type="molecule type" value="Genomic_DNA"/>
</dbReference>
<organism evidence="2 3">
    <name type="scientific">Stylosanthes scabra</name>
    <dbReference type="NCBI Taxonomy" id="79078"/>
    <lineage>
        <taxon>Eukaryota</taxon>
        <taxon>Viridiplantae</taxon>
        <taxon>Streptophyta</taxon>
        <taxon>Embryophyta</taxon>
        <taxon>Tracheophyta</taxon>
        <taxon>Spermatophyta</taxon>
        <taxon>Magnoliopsida</taxon>
        <taxon>eudicotyledons</taxon>
        <taxon>Gunneridae</taxon>
        <taxon>Pentapetalae</taxon>
        <taxon>rosids</taxon>
        <taxon>fabids</taxon>
        <taxon>Fabales</taxon>
        <taxon>Fabaceae</taxon>
        <taxon>Papilionoideae</taxon>
        <taxon>50 kb inversion clade</taxon>
        <taxon>dalbergioids sensu lato</taxon>
        <taxon>Dalbergieae</taxon>
        <taxon>Pterocarpus clade</taxon>
        <taxon>Stylosanthes</taxon>
    </lineage>
</organism>